<dbReference type="PANTHER" id="PTHR15454:SF56">
    <property type="entry name" value="PROTEIN PHOSPHATASE 1 REGULATORY SUBUNIT 7-RELATED"/>
    <property type="match status" value="1"/>
</dbReference>
<dbReference type="Gene3D" id="2.60.40.4300">
    <property type="match status" value="1"/>
</dbReference>
<proteinExistence type="predicted"/>
<feature type="non-terminal residue" evidence="6">
    <location>
        <position position="607"/>
    </location>
</feature>
<feature type="region of interest" description="Disordered" evidence="3">
    <location>
        <begin position="570"/>
        <end position="607"/>
    </location>
</feature>
<evidence type="ECO:0000313" key="7">
    <source>
        <dbReference type="Proteomes" id="UP000037749"/>
    </source>
</evidence>
<evidence type="ECO:0000259" key="5">
    <source>
        <dbReference type="Pfam" id="PF17966"/>
    </source>
</evidence>
<dbReference type="Pfam" id="PF17966">
    <property type="entry name" value="Muc_B2"/>
    <property type="match status" value="1"/>
</dbReference>
<keyword evidence="4" id="KW-0732">Signal</keyword>
<protein>
    <recommendedName>
        <fullName evidence="5">Mub B2-like domain-containing protein</fullName>
    </recommendedName>
</protein>
<name>A0A0M9DEM3_9LACO</name>
<dbReference type="Proteomes" id="UP000037749">
    <property type="component" value="Unassembled WGS sequence"/>
</dbReference>
<feature type="chain" id="PRO_5005833917" description="Mub B2-like domain-containing protein" evidence="4">
    <location>
        <begin position="24"/>
        <end position="607"/>
    </location>
</feature>
<gene>
    <name evidence="6" type="ORF">RZ72_10640</name>
</gene>
<evidence type="ECO:0000256" key="1">
    <source>
        <dbReference type="ARBA" id="ARBA00022614"/>
    </source>
</evidence>
<feature type="domain" description="Mub B2-like" evidence="5">
    <location>
        <begin position="472"/>
        <end position="567"/>
    </location>
</feature>
<keyword evidence="1" id="KW-0433">Leucine-rich repeat</keyword>
<evidence type="ECO:0000256" key="3">
    <source>
        <dbReference type="SAM" id="MobiDB-lite"/>
    </source>
</evidence>
<dbReference type="Gene3D" id="3.80.10.10">
    <property type="entry name" value="Ribonuclease Inhibitor"/>
    <property type="match status" value="2"/>
</dbReference>
<dbReference type="SUPFAM" id="SSF52058">
    <property type="entry name" value="L domain-like"/>
    <property type="match status" value="1"/>
</dbReference>
<feature type="region of interest" description="Disordered" evidence="3">
    <location>
        <begin position="405"/>
        <end position="425"/>
    </location>
</feature>
<evidence type="ECO:0000313" key="6">
    <source>
        <dbReference type="EMBL" id="KOY78437.1"/>
    </source>
</evidence>
<dbReference type="InterPro" id="IPR032675">
    <property type="entry name" value="LRR_dom_sf"/>
</dbReference>
<dbReference type="PROSITE" id="PS51450">
    <property type="entry name" value="LRR"/>
    <property type="match status" value="4"/>
</dbReference>
<dbReference type="Pfam" id="PF13855">
    <property type="entry name" value="LRR_8"/>
    <property type="match status" value="1"/>
</dbReference>
<evidence type="ECO:0000256" key="2">
    <source>
        <dbReference type="ARBA" id="ARBA00022737"/>
    </source>
</evidence>
<dbReference type="PANTHER" id="PTHR15454">
    <property type="entry name" value="NISCHARIN RELATED"/>
    <property type="match status" value="1"/>
</dbReference>
<accession>A0A0M9DEM3</accession>
<dbReference type="InterPro" id="IPR041495">
    <property type="entry name" value="Mub_B2"/>
</dbReference>
<dbReference type="InterPro" id="IPR001611">
    <property type="entry name" value="Leu-rich_rpt"/>
</dbReference>
<sequence>MKKSIKAALLFSTLVFGTVEVSAINQPQYGTQVVAHADSTGNNDSSDYSSINSIKDNVVKKILLNSVNNNGGNYTDPSQITNEDLNNLSNIYFIDNSSTDSITTLEGLNKSILPNINSVYIQNVDMSKIGDLKPLTQWNNIQSITLSGDNINSNQLSSLNNWQDSQLSSIDLSNNKVTSLDFLKNISIPNVTSINVSNNEISDFSPVKNQNWAQLQKLIADNNNITDISPISEVNWPNLEVLSVSNNYISTLDPITKANWPNLSQLYADHNNISNIDAFANTSWHKLTTISAAYNHISNVASLKGKTNQFPLLTTFIVNNNNINDISWMSGFTFSTDSNAKEQVINTSVNVIKQNNGNNIFISLPVSLNDVTLDNNLLASNDNNGSNIQANNNYLNNYNQNGTQIPSSNIIGDDNKPNKSSDGNKSNGIYGVNIASGFGSQKYTFGFTSTLGINQPNYFYGAYNLTVNWGKKVTQEKNAKIIVNYIGDDGKVLDTKSKSVKFTETGFQPDDSSKQTDWNNDWTTSDDTKFSFISSQYDGYQSPSQSTVSGNLTPDSNDLIEAVSYKAIKSSAQSSEADSSSAQSSASSSEAHSSSAQSSASSSEAHS</sequence>
<evidence type="ECO:0000256" key="4">
    <source>
        <dbReference type="SAM" id="SignalP"/>
    </source>
</evidence>
<feature type="signal peptide" evidence="4">
    <location>
        <begin position="1"/>
        <end position="23"/>
    </location>
</feature>
<reference evidence="6 7" key="1">
    <citation type="journal article" date="2015" name="Genome Biol. Evol.">
        <title>Functionally Structured Genomes in Lactobacillus kunkeei Colonizing the Honey Crop and Food Products of Honeybees and Stingless Bees.</title>
        <authorList>
            <person name="Tamarit D."/>
            <person name="Ellegaard K.M."/>
            <person name="Wikander J."/>
            <person name="Olofsson T."/>
            <person name="Vasquez A."/>
            <person name="Andersson S.G."/>
        </authorList>
    </citation>
    <scope>NUCLEOTIDE SEQUENCE [LARGE SCALE GENOMIC DNA]</scope>
    <source>
        <strain evidence="6 7">LAla</strain>
    </source>
</reference>
<dbReference type="AlphaFoldDB" id="A0A0M9DEM3"/>
<organism evidence="6 7">
    <name type="scientific">Apilactobacillus kunkeei</name>
    <dbReference type="NCBI Taxonomy" id="148814"/>
    <lineage>
        <taxon>Bacteria</taxon>
        <taxon>Bacillati</taxon>
        <taxon>Bacillota</taxon>
        <taxon>Bacilli</taxon>
        <taxon>Lactobacillales</taxon>
        <taxon>Lactobacillaceae</taxon>
        <taxon>Apilactobacillus</taxon>
    </lineage>
</organism>
<dbReference type="RefSeq" id="WP_155451917.1">
    <property type="nucleotide sequence ID" value="NZ_JXCZ01000042.1"/>
</dbReference>
<dbReference type="EMBL" id="JXCZ01000042">
    <property type="protein sequence ID" value="KOY78437.1"/>
    <property type="molecule type" value="Genomic_DNA"/>
</dbReference>
<keyword evidence="2" id="KW-0677">Repeat</keyword>
<comment type="caution">
    <text evidence="6">The sequence shown here is derived from an EMBL/GenBank/DDBJ whole genome shotgun (WGS) entry which is preliminary data.</text>
</comment>
<dbReference type="GO" id="GO:0005737">
    <property type="term" value="C:cytoplasm"/>
    <property type="evidence" value="ECO:0007669"/>
    <property type="project" value="TreeGrafter"/>
</dbReference>